<keyword evidence="3" id="KW-1185">Reference proteome</keyword>
<evidence type="ECO:0008006" key="4">
    <source>
        <dbReference type="Google" id="ProtNLM"/>
    </source>
</evidence>
<sequence length="131" mass="15242">MKNLCFILLVCFFATPASAQTKAEIKASKKLFEGNWANKKLQRHLSISFDAADNYATINDWHGKWSQDNNTIDAYKAFIEHDKLVMPEDKTDLRAPYCEIIRKGSTLLYRCRGMDTKDKRFVDEVLFVREK</sequence>
<dbReference type="OrthoDB" id="769267at2"/>
<gene>
    <name evidence="2" type="ORF">D0C36_00225</name>
</gene>
<evidence type="ECO:0000313" key="3">
    <source>
        <dbReference type="Proteomes" id="UP000264217"/>
    </source>
</evidence>
<dbReference type="EMBL" id="QWDC01000001">
    <property type="protein sequence ID" value="RFZ94025.1"/>
    <property type="molecule type" value="Genomic_DNA"/>
</dbReference>
<protein>
    <recommendedName>
        <fullName evidence="4">TIGR03067 domain-containing protein</fullName>
    </recommendedName>
</protein>
<accession>A0A372NVA5</accession>
<comment type="caution">
    <text evidence="2">The sequence shown here is derived from an EMBL/GenBank/DDBJ whole genome shotgun (WGS) entry which is preliminary data.</text>
</comment>
<evidence type="ECO:0000256" key="1">
    <source>
        <dbReference type="SAM" id="SignalP"/>
    </source>
</evidence>
<evidence type="ECO:0000313" key="2">
    <source>
        <dbReference type="EMBL" id="RFZ94025.1"/>
    </source>
</evidence>
<keyword evidence="1" id="KW-0732">Signal</keyword>
<feature type="chain" id="PRO_5016910562" description="TIGR03067 domain-containing protein" evidence="1">
    <location>
        <begin position="20"/>
        <end position="131"/>
    </location>
</feature>
<dbReference type="RefSeq" id="WP_117389591.1">
    <property type="nucleotide sequence ID" value="NZ_QWDC01000001.1"/>
</dbReference>
<name>A0A372NVA5_9SPHI</name>
<feature type="signal peptide" evidence="1">
    <location>
        <begin position="1"/>
        <end position="19"/>
    </location>
</feature>
<proteinExistence type="predicted"/>
<dbReference type="AlphaFoldDB" id="A0A372NVA5"/>
<reference evidence="2 3" key="1">
    <citation type="submission" date="2018-08" db="EMBL/GenBank/DDBJ databases">
        <title>Mucilaginibacter sp. MYSH2.</title>
        <authorList>
            <person name="Seo T."/>
        </authorList>
    </citation>
    <scope>NUCLEOTIDE SEQUENCE [LARGE SCALE GENOMIC DNA]</scope>
    <source>
        <strain evidence="2 3">MYSH2</strain>
    </source>
</reference>
<dbReference type="Proteomes" id="UP000264217">
    <property type="component" value="Unassembled WGS sequence"/>
</dbReference>
<organism evidence="2 3">
    <name type="scientific">Mucilaginibacter conchicola</name>
    <dbReference type="NCBI Taxonomy" id="2303333"/>
    <lineage>
        <taxon>Bacteria</taxon>
        <taxon>Pseudomonadati</taxon>
        <taxon>Bacteroidota</taxon>
        <taxon>Sphingobacteriia</taxon>
        <taxon>Sphingobacteriales</taxon>
        <taxon>Sphingobacteriaceae</taxon>
        <taxon>Mucilaginibacter</taxon>
    </lineage>
</organism>